<name>A0A256IFJ0_9EURY</name>
<reference evidence="1 2" key="1">
    <citation type="journal article" date="2014" name="Front. Microbiol.">
        <title>Population and genomic analysis of the genus Halorubrum.</title>
        <authorList>
            <person name="Fullmer M.S."/>
            <person name="Soucy S.M."/>
            <person name="Swithers K.S."/>
            <person name="Makkay A.M."/>
            <person name="Wheeler R."/>
            <person name="Ventosa A."/>
            <person name="Gogarten J.P."/>
            <person name="Papke R.T."/>
        </authorList>
    </citation>
    <scope>NUCLEOTIDE SEQUENCE [LARGE SCALE GENOMIC DNA]</scope>
    <source>
        <strain evidence="1 2">Cb34</strain>
    </source>
</reference>
<evidence type="ECO:0000313" key="2">
    <source>
        <dbReference type="Proteomes" id="UP000216308"/>
    </source>
</evidence>
<dbReference type="AlphaFoldDB" id="A0A256IFJ0"/>
<dbReference type="Proteomes" id="UP000216308">
    <property type="component" value="Unassembled WGS sequence"/>
</dbReference>
<organism evidence="1 2">
    <name type="scientific">Halorubrum halodurans</name>
    <dbReference type="NCBI Taxonomy" id="1383851"/>
    <lineage>
        <taxon>Archaea</taxon>
        <taxon>Methanobacteriati</taxon>
        <taxon>Methanobacteriota</taxon>
        <taxon>Stenosarchaea group</taxon>
        <taxon>Halobacteria</taxon>
        <taxon>Halobacteriales</taxon>
        <taxon>Haloferacaceae</taxon>
        <taxon>Halorubrum</taxon>
    </lineage>
</organism>
<sequence length="115" mass="13143">MTHEYSKEDLIRMGRSELRAAHGLNNDSEISDEFLVEQIEAFADEVYAEVGYEPDLGPGTPGYDAVRFYGLIRAAYFLSPETGPTSISHARRFDYEDDQTLIHWRNRLVRALSTL</sequence>
<gene>
    <name evidence="1" type="ORF">DJ70_12800</name>
</gene>
<protein>
    <submittedName>
        <fullName evidence="1">Uncharacterized protein</fullName>
    </submittedName>
</protein>
<accession>A0A256IFJ0</accession>
<evidence type="ECO:0000313" key="1">
    <source>
        <dbReference type="EMBL" id="OYR54902.1"/>
    </source>
</evidence>
<comment type="caution">
    <text evidence="1">The sequence shown here is derived from an EMBL/GenBank/DDBJ whole genome shotgun (WGS) entry which is preliminary data.</text>
</comment>
<keyword evidence="2" id="KW-1185">Reference proteome</keyword>
<proteinExistence type="predicted"/>
<dbReference type="EMBL" id="NHPJ01000110">
    <property type="protein sequence ID" value="OYR54902.1"/>
    <property type="molecule type" value="Genomic_DNA"/>
</dbReference>